<comment type="caution">
    <text evidence="9">Lacks conserved residue(s) required for the propagation of feature annotation.</text>
</comment>
<dbReference type="eggNOG" id="COG0061">
    <property type="taxonomic scope" value="Bacteria"/>
</dbReference>
<dbReference type="InterPro" id="IPR017438">
    <property type="entry name" value="ATP-NAD_kinase_N"/>
</dbReference>
<dbReference type="GO" id="GO:0046872">
    <property type="term" value="F:metal ion binding"/>
    <property type="evidence" value="ECO:0007669"/>
    <property type="project" value="UniProtKB-UniRule"/>
</dbReference>
<evidence type="ECO:0000256" key="8">
    <source>
        <dbReference type="ARBA" id="ARBA00047925"/>
    </source>
</evidence>
<comment type="similarity">
    <text evidence="9">Belongs to the NAD kinase family.</text>
</comment>
<dbReference type="GO" id="GO:0003951">
    <property type="term" value="F:NAD+ kinase activity"/>
    <property type="evidence" value="ECO:0007669"/>
    <property type="project" value="UniProtKB-UniRule"/>
</dbReference>
<evidence type="ECO:0000313" key="11">
    <source>
        <dbReference type="EMBL" id="WEE24741.1"/>
    </source>
</evidence>
<feature type="binding site" evidence="9">
    <location>
        <position position="158"/>
    </location>
    <ligand>
        <name>NAD(+)</name>
        <dbReference type="ChEBI" id="CHEBI:57540"/>
    </ligand>
</feature>
<name>A0A081UNJ3_AERHY</name>
<dbReference type="NCBIfam" id="NF002893">
    <property type="entry name" value="PRK03378.1"/>
    <property type="match status" value="1"/>
</dbReference>
<evidence type="ECO:0000256" key="3">
    <source>
        <dbReference type="ARBA" id="ARBA00022741"/>
    </source>
</evidence>
<dbReference type="GO" id="GO:0005737">
    <property type="term" value="C:cytoplasm"/>
    <property type="evidence" value="ECO:0007669"/>
    <property type="project" value="UniProtKB-SubCell"/>
</dbReference>
<dbReference type="Pfam" id="PF01513">
    <property type="entry name" value="NAD_kinase"/>
    <property type="match status" value="1"/>
</dbReference>
<dbReference type="FunFam" id="2.60.200.30:FF:000001">
    <property type="entry name" value="NAD kinase"/>
    <property type="match status" value="1"/>
</dbReference>
<protein>
    <recommendedName>
        <fullName evidence="9">NAD kinase</fullName>
        <ecNumber evidence="9">2.7.1.23</ecNumber>
    </recommendedName>
    <alternativeName>
        <fullName evidence="9">ATP-dependent NAD kinase</fullName>
    </alternativeName>
</protein>
<evidence type="ECO:0000256" key="5">
    <source>
        <dbReference type="ARBA" id="ARBA00022840"/>
    </source>
</evidence>
<keyword evidence="5 9" id="KW-0067">ATP-binding</keyword>
<reference evidence="11" key="3">
    <citation type="submission" date="2023-02" db="EMBL/GenBank/DDBJ databases">
        <title>The sequence of Aeromonas hydrophila K533.</title>
        <authorList>
            <person name="Luo X."/>
        </authorList>
    </citation>
    <scope>NUCLEOTIDE SEQUENCE</scope>
    <source>
        <strain evidence="11">K533</strain>
    </source>
</reference>
<dbReference type="InterPro" id="IPR002504">
    <property type="entry name" value="NADK"/>
</dbReference>
<dbReference type="Gene3D" id="2.60.200.30">
    <property type="entry name" value="Probable inorganic polyphosphate/atp-NAD kinase, domain 2"/>
    <property type="match status" value="1"/>
</dbReference>
<comment type="cofactor">
    <cofactor evidence="9">
        <name>a divalent metal cation</name>
        <dbReference type="ChEBI" id="CHEBI:60240"/>
    </cofactor>
</comment>
<feature type="binding site" evidence="9">
    <location>
        <begin position="147"/>
        <end position="148"/>
    </location>
    <ligand>
        <name>NAD(+)</name>
        <dbReference type="ChEBI" id="CHEBI:57540"/>
    </ligand>
</feature>
<gene>
    <name evidence="9 10" type="primary">nadK</name>
    <name evidence="10" type="ORF">JAJ28_003113</name>
    <name evidence="11" type="ORF">PY771_13745</name>
</gene>
<dbReference type="AlphaFoldDB" id="A0A081UNJ3"/>
<evidence type="ECO:0000313" key="10">
    <source>
        <dbReference type="EMBL" id="HAT6345346.1"/>
    </source>
</evidence>
<keyword evidence="1 9" id="KW-0963">Cytoplasm</keyword>
<accession>A0A081UNJ3</accession>
<dbReference type="EC" id="2.7.1.23" evidence="9"/>
<dbReference type="KEGG" id="ahh:RY45_15385"/>
<dbReference type="GeneID" id="47844674"/>
<organism evidence="10 12">
    <name type="scientific">Aeromonas hydrophila</name>
    <dbReference type="NCBI Taxonomy" id="644"/>
    <lineage>
        <taxon>Bacteria</taxon>
        <taxon>Pseudomonadati</taxon>
        <taxon>Pseudomonadota</taxon>
        <taxon>Gammaproteobacteria</taxon>
        <taxon>Aeromonadales</taxon>
        <taxon>Aeromonadaceae</taxon>
        <taxon>Aeromonas</taxon>
    </lineage>
</organism>
<feature type="binding site" evidence="9">
    <location>
        <position position="177"/>
    </location>
    <ligand>
        <name>NAD(+)</name>
        <dbReference type="ChEBI" id="CHEBI:57540"/>
    </ligand>
</feature>
<dbReference type="PANTHER" id="PTHR20275:SF0">
    <property type="entry name" value="NAD KINASE"/>
    <property type="match status" value="1"/>
</dbReference>
<dbReference type="NCBIfam" id="NF002306">
    <property type="entry name" value="PRK01231.1"/>
    <property type="match status" value="1"/>
</dbReference>
<feature type="binding site" evidence="9">
    <location>
        <begin position="188"/>
        <end position="193"/>
    </location>
    <ligand>
        <name>NAD(+)</name>
        <dbReference type="ChEBI" id="CHEBI:57540"/>
    </ligand>
</feature>
<evidence type="ECO:0000256" key="7">
    <source>
        <dbReference type="ARBA" id="ARBA00023027"/>
    </source>
</evidence>
<dbReference type="HAMAP" id="MF_00361">
    <property type="entry name" value="NAD_kinase"/>
    <property type="match status" value="1"/>
</dbReference>
<keyword evidence="7 9" id="KW-0520">NAD</keyword>
<keyword evidence="4 9" id="KW-0418">Kinase</keyword>
<keyword evidence="3 9" id="KW-0547">Nucleotide-binding</keyword>
<dbReference type="GeneID" id="4488921"/>
<proteinExistence type="inferred from homology"/>
<feature type="binding site" evidence="9">
    <location>
        <begin position="73"/>
        <end position="74"/>
    </location>
    <ligand>
        <name>NAD(+)</name>
        <dbReference type="ChEBI" id="CHEBI:57540"/>
    </ligand>
</feature>
<dbReference type="InterPro" id="IPR016064">
    <property type="entry name" value="NAD/diacylglycerol_kinase_sf"/>
</dbReference>
<evidence type="ECO:0000256" key="1">
    <source>
        <dbReference type="ARBA" id="ARBA00022490"/>
    </source>
</evidence>
<feature type="active site" description="Proton acceptor" evidence="9">
    <location>
        <position position="73"/>
    </location>
</feature>
<dbReference type="Gene3D" id="3.40.50.10330">
    <property type="entry name" value="Probable inorganic polyphosphate/atp-NAD kinase, domain 1"/>
    <property type="match status" value="1"/>
</dbReference>
<evidence type="ECO:0000256" key="9">
    <source>
        <dbReference type="HAMAP-Rule" id="MF_00361"/>
    </source>
</evidence>
<feature type="binding site" evidence="9">
    <location>
        <position position="175"/>
    </location>
    <ligand>
        <name>NAD(+)</name>
        <dbReference type="ChEBI" id="CHEBI:57540"/>
    </ligand>
</feature>
<dbReference type="EMBL" id="DACTUL010000026">
    <property type="protein sequence ID" value="HAT6345346.1"/>
    <property type="molecule type" value="Genomic_DNA"/>
</dbReference>
<evidence type="ECO:0000256" key="2">
    <source>
        <dbReference type="ARBA" id="ARBA00022679"/>
    </source>
</evidence>
<dbReference type="GO" id="GO:0005524">
    <property type="term" value="F:ATP binding"/>
    <property type="evidence" value="ECO:0007669"/>
    <property type="project" value="UniProtKB-KW"/>
</dbReference>
<reference evidence="10" key="1">
    <citation type="journal article" date="2018" name="Genome Biol.">
        <title>SKESA: strategic k-mer extension for scrupulous assemblies.</title>
        <authorList>
            <person name="Souvorov A."/>
            <person name="Agarwala R."/>
            <person name="Lipman D.J."/>
        </authorList>
    </citation>
    <scope>NUCLEOTIDE SEQUENCE</scope>
    <source>
        <strain evidence="10">OLC2673_Aeromonas</strain>
    </source>
</reference>
<evidence type="ECO:0000256" key="4">
    <source>
        <dbReference type="ARBA" id="ARBA00022777"/>
    </source>
</evidence>
<dbReference type="PANTHER" id="PTHR20275">
    <property type="entry name" value="NAD KINASE"/>
    <property type="match status" value="1"/>
</dbReference>
<dbReference type="GO" id="GO:0006741">
    <property type="term" value="P:NADP+ biosynthetic process"/>
    <property type="evidence" value="ECO:0007669"/>
    <property type="project" value="UniProtKB-UniRule"/>
</dbReference>
<evidence type="ECO:0000256" key="6">
    <source>
        <dbReference type="ARBA" id="ARBA00022857"/>
    </source>
</evidence>
<dbReference type="KEGG" id="ahi:VU14_06750"/>
<dbReference type="Proteomes" id="UP000859505">
    <property type="component" value="Unassembled WGS sequence"/>
</dbReference>
<keyword evidence="6 9" id="KW-0521">NADP</keyword>
<keyword evidence="2 9" id="KW-0808">Transferase</keyword>
<dbReference type="Proteomes" id="UP001214666">
    <property type="component" value="Chromosome"/>
</dbReference>
<comment type="function">
    <text evidence="9">Involved in the regulation of the intracellular balance of NAD and NADP, and is a key enzyme in the biosynthesis of NADP. Catalyzes specifically the phosphorylation on 2'-hydroxyl of the adenosine moiety of NAD to yield NADP.</text>
</comment>
<dbReference type="InterPro" id="IPR017437">
    <property type="entry name" value="ATP-NAD_kinase_PpnK-typ_C"/>
</dbReference>
<sequence length="294" mass="32154">MDSPFKTIALIGKPHHEGANQTLTGLHQYLTTRGFRVLVESRVAHALGIMDENVMDLVQLGQQADLAIVVGGDGNMLGAARVLSRFDVAVIGVNRGNLGFLTDLSPQDYLLPLEQVLCGHYKSEHRFLLEAAVYRHGERKSNNLAVNEAVLHPGKIAHMIEFEVYIDGSFMYSQRSDGIIVATPTGSTAYSLSAGGAILTPKLNAITLVPMFPHTLSSRPIVLDADSEVRLLVSPDNQDDAMQVSCDGQVTLAVHPGDEILIKKSSHKLHLVHPLDYSYFHVLRNKLGWGSKLF</sequence>
<evidence type="ECO:0000313" key="12">
    <source>
        <dbReference type="Proteomes" id="UP000859505"/>
    </source>
</evidence>
<dbReference type="RefSeq" id="WP_005303013.1">
    <property type="nucleotide sequence ID" value="NZ_AP019193.1"/>
</dbReference>
<dbReference type="SUPFAM" id="SSF111331">
    <property type="entry name" value="NAD kinase/diacylglycerol kinase-like"/>
    <property type="match status" value="1"/>
</dbReference>
<feature type="binding site" evidence="9">
    <location>
        <position position="249"/>
    </location>
    <ligand>
        <name>NAD(+)</name>
        <dbReference type="ChEBI" id="CHEBI:57540"/>
    </ligand>
</feature>
<reference evidence="10" key="2">
    <citation type="submission" date="2020-01" db="EMBL/GenBank/DDBJ databases">
        <authorList>
            <consortium name="NCBI Pathogen Detection Project"/>
        </authorList>
    </citation>
    <scope>NUCLEOTIDE SEQUENCE</scope>
    <source>
        <strain evidence="10">OLC2673_Aeromonas</strain>
    </source>
</reference>
<comment type="catalytic activity">
    <reaction evidence="8 9">
        <text>NAD(+) + ATP = ADP + NADP(+) + H(+)</text>
        <dbReference type="Rhea" id="RHEA:18629"/>
        <dbReference type="ChEBI" id="CHEBI:15378"/>
        <dbReference type="ChEBI" id="CHEBI:30616"/>
        <dbReference type="ChEBI" id="CHEBI:57540"/>
        <dbReference type="ChEBI" id="CHEBI:58349"/>
        <dbReference type="ChEBI" id="CHEBI:456216"/>
        <dbReference type="EC" id="2.7.1.23"/>
    </reaction>
</comment>
<dbReference type="EMBL" id="CP118942">
    <property type="protein sequence ID" value="WEE24741.1"/>
    <property type="molecule type" value="Genomic_DNA"/>
</dbReference>
<dbReference type="GO" id="GO:0051287">
    <property type="term" value="F:NAD binding"/>
    <property type="evidence" value="ECO:0007669"/>
    <property type="project" value="UniProtKB-ARBA"/>
</dbReference>
<dbReference type="Pfam" id="PF20143">
    <property type="entry name" value="NAD_kinase_C"/>
    <property type="match status" value="1"/>
</dbReference>
<comment type="subcellular location">
    <subcellularLocation>
        <location evidence="9">Cytoplasm</location>
    </subcellularLocation>
</comment>
<dbReference type="GO" id="GO:0019674">
    <property type="term" value="P:NAD+ metabolic process"/>
    <property type="evidence" value="ECO:0007669"/>
    <property type="project" value="InterPro"/>
</dbReference>